<comment type="caution">
    <text evidence="4">The sequence shown here is derived from an EMBL/GenBank/DDBJ whole genome shotgun (WGS) entry which is preliminary data.</text>
</comment>
<dbReference type="RefSeq" id="WP_313873958.1">
    <property type="nucleotide sequence ID" value="NZ_JAVBIK010000001.1"/>
</dbReference>
<organism evidence="4 5">
    <name type="scientific">Rhodoferax potami</name>
    <dbReference type="NCBI Taxonomy" id="3068338"/>
    <lineage>
        <taxon>Bacteria</taxon>
        <taxon>Pseudomonadati</taxon>
        <taxon>Pseudomonadota</taxon>
        <taxon>Betaproteobacteria</taxon>
        <taxon>Burkholderiales</taxon>
        <taxon>Comamonadaceae</taxon>
        <taxon>Rhodoferax</taxon>
    </lineage>
</organism>
<keyword evidence="1" id="KW-0175">Coiled coil</keyword>
<name>A0ABU3KKF9_9BURK</name>
<evidence type="ECO:0000256" key="3">
    <source>
        <dbReference type="SAM" id="SignalP"/>
    </source>
</evidence>
<reference evidence="4 5" key="1">
    <citation type="submission" date="2023-08" db="EMBL/GenBank/DDBJ databases">
        <title>Rhodoferax potami sp. nov. and Rhodoferax mekongensis sp. nov., isolated from the Mekong River in Thailand.</title>
        <authorList>
            <person name="Kitikhun S."/>
            <person name="Charoenyingcharoen P."/>
            <person name="Siriarchawattana P."/>
            <person name="Likhitrattanapisal S."/>
            <person name="Nilsakha T."/>
            <person name="Chanpet A."/>
            <person name="Rattanawaree P."/>
            <person name="Ingsriswang S."/>
        </authorList>
    </citation>
    <scope>NUCLEOTIDE SEQUENCE [LARGE SCALE GENOMIC DNA]</scope>
    <source>
        <strain evidence="4 5">TBRC 17660</strain>
    </source>
</reference>
<evidence type="ECO:0000256" key="1">
    <source>
        <dbReference type="SAM" id="Coils"/>
    </source>
</evidence>
<feature type="compositionally biased region" description="Basic and acidic residues" evidence="2">
    <location>
        <begin position="91"/>
        <end position="118"/>
    </location>
</feature>
<feature type="chain" id="PRO_5046274833" description="DUF4124 domain-containing protein" evidence="3">
    <location>
        <begin position="24"/>
        <end position="132"/>
    </location>
</feature>
<sequence length="132" mass="14241">MRHAITFAIVFAALIATGTAAQAQKVYKCGNTYSQTPCGDGKTLDTTAPDASTDIARKQTVDKENKRQLAAAKALEKERLATEAEVRKRHALEAKALEREKARTAKGSGKDSAKKKEGPQFFTAKQVPPAKP</sequence>
<evidence type="ECO:0000256" key="2">
    <source>
        <dbReference type="SAM" id="MobiDB-lite"/>
    </source>
</evidence>
<dbReference type="EMBL" id="JAVBIK010000001">
    <property type="protein sequence ID" value="MDT7518180.1"/>
    <property type="molecule type" value="Genomic_DNA"/>
</dbReference>
<gene>
    <name evidence="4" type="ORF">RAE19_05450</name>
</gene>
<accession>A0ABU3KKF9</accession>
<feature type="coiled-coil region" evidence="1">
    <location>
        <begin position="58"/>
        <end position="85"/>
    </location>
</feature>
<keyword evidence="3" id="KW-0732">Signal</keyword>
<evidence type="ECO:0008006" key="6">
    <source>
        <dbReference type="Google" id="ProtNLM"/>
    </source>
</evidence>
<evidence type="ECO:0000313" key="4">
    <source>
        <dbReference type="EMBL" id="MDT7518180.1"/>
    </source>
</evidence>
<proteinExistence type="predicted"/>
<evidence type="ECO:0000313" key="5">
    <source>
        <dbReference type="Proteomes" id="UP001321700"/>
    </source>
</evidence>
<feature type="signal peptide" evidence="3">
    <location>
        <begin position="1"/>
        <end position="23"/>
    </location>
</feature>
<dbReference type="Proteomes" id="UP001321700">
    <property type="component" value="Unassembled WGS sequence"/>
</dbReference>
<keyword evidence="5" id="KW-1185">Reference proteome</keyword>
<feature type="region of interest" description="Disordered" evidence="2">
    <location>
        <begin position="91"/>
        <end position="132"/>
    </location>
</feature>
<protein>
    <recommendedName>
        <fullName evidence="6">DUF4124 domain-containing protein</fullName>
    </recommendedName>
</protein>